<evidence type="ECO:0000256" key="1">
    <source>
        <dbReference type="SAM" id="MobiDB-lite"/>
    </source>
</evidence>
<evidence type="ECO:0000313" key="2">
    <source>
        <dbReference type="EMBL" id="EGF25621.1"/>
    </source>
</evidence>
<feature type="compositionally biased region" description="Polar residues" evidence="1">
    <location>
        <begin position="33"/>
        <end position="46"/>
    </location>
</feature>
<protein>
    <submittedName>
        <fullName evidence="2">Uncharacterized protein</fullName>
    </submittedName>
</protein>
<comment type="caution">
    <text evidence="2">The sequence shown here is derived from an EMBL/GenBank/DDBJ whole genome shotgun (WGS) entry which is preliminary data.</text>
</comment>
<sequence>MTAQQYAEQAAANIQYDTRVDFDTNYQPPAADSFTTAPTSVSQRPSSGGGSCCH</sequence>
<dbReference type="AlphaFoldDB" id="F2AXH7"/>
<gene>
    <name evidence="2" type="ORF">RBWH47_03753</name>
</gene>
<feature type="region of interest" description="Disordered" evidence="1">
    <location>
        <begin position="18"/>
        <end position="54"/>
    </location>
</feature>
<organism evidence="2 3">
    <name type="scientific">Rhodopirellula baltica WH47</name>
    <dbReference type="NCBI Taxonomy" id="991778"/>
    <lineage>
        <taxon>Bacteria</taxon>
        <taxon>Pseudomonadati</taxon>
        <taxon>Planctomycetota</taxon>
        <taxon>Planctomycetia</taxon>
        <taxon>Pirellulales</taxon>
        <taxon>Pirellulaceae</taxon>
        <taxon>Rhodopirellula</taxon>
    </lineage>
</organism>
<dbReference type="PATRIC" id="fig|991778.3.peg.4690"/>
<dbReference type="EMBL" id="AFAR01000218">
    <property type="protein sequence ID" value="EGF25621.1"/>
    <property type="molecule type" value="Genomic_DNA"/>
</dbReference>
<proteinExistence type="predicted"/>
<name>F2AXH7_RHOBT</name>
<reference evidence="2 3" key="1">
    <citation type="journal article" date="2013" name="Mar. Genomics">
        <title>Expression of sulfatases in Rhodopirellula baltica and the diversity of sulfatases in the genus Rhodopirellula.</title>
        <authorList>
            <person name="Wegner C.E."/>
            <person name="Richter-Heitmann T."/>
            <person name="Klindworth A."/>
            <person name="Klockow C."/>
            <person name="Richter M."/>
            <person name="Achstetter T."/>
            <person name="Glockner F.O."/>
            <person name="Harder J."/>
        </authorList>
    </citation>
    <scope>NUCLEOTIDE SEQUENCE [LARGE SCALE GENOMIC DNA]</scope>
    <source>
        <strain evidence="2 3">WH47</strain>
    </source>
</reference>
<accession>F2AXH7</accession>
<dbReference type="Proteomes" id="UP000006222">
    <property type="component" value="Unassembled WGS sequence"/>
</dbReference>
<evidence type="ECO:0000313" key="3">
    <source>
        <dbReference type="Proteomes" id="UP000006222"/>
    </source>
</evidence>